<comment type="caution">
    <text evidence="2">The sequence shown here is derived from an EMBL/GenBank/DDBJ whole genome shotgun (WGS) entry which is preliminary data.</text>
</comment>
<gene>
    <name evidence="2" type="ORF">DCS_03245</name>
</gene>
<feature type="region of interest" description="Disordered" evidence="1">
    <location>
        <begin position="59"/>
        <end position="108"/>
    </location>
</feature>
<protein>
    <submittedName>
        <fullName evidence="2">Uncharacterized protein</fullName>
    </submittedName>
</protein>
<organism evidence="2 3">
    <name type="scientific">Drechmeria coniospora</name>
    <name type="common">Nematophagous fungus</name>
    <name type="synonym">Meria coniospora</name>
    <dbReference type="NCBI Taxonomy" id="98403"/>
    <lineage>
        <taxon>Eukaryota</taxon>
        <taxon>Fungi</taxon>
        <taxon>Dikarya</taxon>
        <taxon>Ascomycota</taxon>
        <taxon>Pezizomycotina</taxon>
        <taxon>Sordariomycetes</taxon>
        <taxon>Hypocreomycetidae</taxon>
        <taxon>Hypocreales</taxon>
        <taxon>Ophiocordycipitaceae</taxon>
        <taxon>Drechmeria</taxon>
    </lineage>
</organism>
<dbReference type="InParanoid" id="A0A151GYD6"/>
<dbReference type="GeneID" id="63715888"/>
<evidence type="ECO:0000313" key="2">
    <source>
        <dbReference type="EMBL" id="KYK62100.1"/>
    </source>
</evidence>
<dbReference type="AlphaFoldDB" id="A0A151GYD6"/>
<feature type="compositionally biased region" description="Basic and acidic residues" evidence="1">
    <location>
        <begin position="59"/>
        <end position="69"/>
    </location>
</feature>
<reference evidence="2 3" key="1">
    <citation type="journal article" date="2016" name="Sci. Rep.">
        <title>Insights into Adaptations to a Near-Obligate Nematode Endoparasitic Lifestyle from the Finished Genome of Drechmeria coniospora.</title>
        <authorList>
            <person name="Zhang L."/>
            <person name="Zhou Z."/>
            <person name="Guo Q."/>
            <person name="Fokkens L."/>
            <person name="Miskei M."/>
            <person name="Pocsi I."/>
            <person name="Zhang W."/>
            <person name="Chen M."/>
            <person name="Wang L."/>
            <person name="Sun Y."/>
            <person name="Donzelli B.G."/>
            <person name="Gibson D.M."/>
            <person name="Nelson D.R."/>
            <person name="Luo J.G."/>
            <person name="Rep M."/>
            <person name="Liu H."/>
            <person name="Yang S."/>
            <person name="Wang J."/>
            <person name="Krasnoff S.B."/>
            <person name="Xu Y."/>
            <person name="Molnar I."/>
            <person name="Lin M."/>
        </authorList>
    </citation>
    <scope>NUCLEOTIDE SEQUENCE [LARGE SCALE GENOMIC DNA]</scope>
    <source>
        <strain evidence="2 3">ARSEF 6962</strain>
    </source>
</reference>
<accession>A0A151GYD6</accession>
<sequence length="153" mass="16400">MSGMPRVDTAVLGTSIVGMADQIMQGVRDNRDHRPGNAQEHYVKAAIAGAIAVGAYKMLREDEDRERERGGKRHHRDGSADGSSDGGQGSASPRRHHGTRRESHGRDLTAEAIGAYAIGRQMMGHDDHAILKLVAEGLGAAALAREVDKDLVE</sequence>
<keyword evidence="3" id="KW-1185">Reference proteome</keyword>
<dbReference type="EMBL" id="LAYC01000001">
    <property type="protein sequence ID" value="KYK62100.1"/>
    <property type="molecule type" value="Genomic_DNA"/>
</dbReference>
<proteinExistence type="predicted"/>
<evidence type="ECO:0000313" key="3">
    <source>
        <dbReference type="Proteomes" id="UP000076580"/>
    </source>
</evidence>
<dbReference type="RefSeq" id="XP_040661452.1">
    <property type="nucleotide sequence ID" value="XM_040800569.1"/>
</dbReference>
<name>A0A151GYD6_DRECN</name>
<evidence type="ECO:0000256" key="1">
    <source>
        <dbReference type="SAM" id="MobiDB-lite"/>
    </source>
</evidence>
<dbReference type="Proteomes" id="UP000076580">
    <property type="component" value="Chromosome 01"/>
</dbReference>